<feature type="transmembrane region" description="Helical" evidence="1">
    <location>
        <begin position="33"/>
        <end position="49"/>
    </location>
</feature>
<keyword evidence="1" id="KW-0472">Membrane</keyword>
<keyword evidence="3" id="KW-1185">Reference proteome</keyword>
<keyword evidence="1" id="KW-0812">Transmembrane</keyword>
<organism evidence="2 3">
    <name type="scientific">Leptospira yasudae</name>
    <dbReference type="NCBI Taxonomy" id="2202201"/>
    <lineage>
        <taxon>Bacteria</taxon>
        <taxon>Pseudomonadati</taxon>
        <taxon>Spirochaetota</taxon>
        <taxon>Spirochaetia</taxon>
        <taxon>Leptospirales</taxon>
        <taxon>Leptospiraceae</taxon>
        <taxon>Leptospira</taxon>
    </lineage>
</organism>
<reference evidence="3" key="1">
    <citation type="submission" date="2018-05" db="EMBL/GenBank/DDBJ databases">
        <title>Leptospira yasudae sp. nov. and Leptospira stimsonii sp. nov., two pathogenic species of the genus Leptospira isolated from environmental sources.</title>
        <authorList>
            <person name="Casanovas-Massana A."/>
            <person name="Hamond C."/>
            <person name="Santos L.A."/>
            <person name="Hacker K.P."/>
            <person name="Balassiano I."/>
            <person name="Medeiros M.A."/>
            <person name="Reis M.G."/>
            <person name="Ko A.I."/>
            <person name="Wunder E.A."/>
        </authorList>
    </citation>
    <scope>NUCLEOTIDE SEQUENCE [LARGE SCALE GENOMIC DNA]</scope>
    <source>
        <strain evidence="3">B21</strain>
    </source>
</reference>
<comment type="caution">
    <text evidence="2">The sequence shown here is derived from an EMBL/GenBank/DDBJ whole genome shotgun (WGS) entry which is preliminary data.</text>
</comment>
<dbReference type="Gene3D" id="1.25.10.10">
    <property type="entry name" value="Leucine-rich Repeat Variant"/>
    <property type="match status" value="1"/>
</dbReference>
<dbReference type="InterPro" id="IPR011989">
    <property type="entry name" value="ARM-like"/>
</dbReference>
<evidence type="ECO:0000313" key="2">
    <source>
        <dbReference type="EMBL" id="RHX80203.1"/>
    </source>
</evidence>
<feature type="transmembrane region" description="Helical" evidence="1">
    <location>
        <begin position="7"/>
        <end position="27"/>
    </location>
</feature>
<dbReference type="EMBL" id="QHCR01000004">
    <property type="protein sequence ID" value="RHX80203.1"/>
    <property type="molecule type" value="Genomic_DNA"/>
</dbReference>
<dbReference type="InterPro" id="IPR016024">
    <property type="entry name" value="ARM-type_fold"/>
</dbReference>
<dbReference type="SUPFAM" id="SSF48371">
    <property type="entry name" value="ARM repeat"/>
    <property type="match status" value="1"/>
</dbReference>
<gene>
    <name evidence="2" type="ORF">DLM77_10165</name>
</gene>
<keyword evidence="1" id="KW-1133">Transmembrane helix</keyword>
<proteinExistence type="predicted"/>
<evidence type="ECO:0000313" key="3">
    <source>
        <dbReference type="Proteomes" id="UP000285569"/>
    </source>
</evidence>
<dbReference type="Pfam" id="PF13646">
    <property type="entry name" value="HEAT_2"/>
    <property type="match status" value="1"/>
</dbReference>
<accession>A0ABX9M4K3</accession>
<sequence length="194" mass="22788">MTIEEKLLFSFPFLGMFSFCIVVLTRLSVKTKTILVTITVLLSVVWFIDRPQYLLNRWRTDHFDDSNRSIVAFGLGAHAYAYEEFLYDIVFYRPTLREVLLSDSDPKLRIRVALFLGYSKNTSDRETFLRVLDDSHFGVRLAAAAALLPSEYMRSPESFFSYKRFCILMHQDENCDPDEKTIRSFVDWSRKQIH</sequence>
<protein>
    <submittedName>
        <fullName evidence="2">HEAT repeat domain-containing protein</fullName>
    </submittedName>
</protein>
<dbReference type="Proteomes" id="UP000285569">
    <property type="component" value="Unassembled WGS sequence"/>
</dbReference>
<dbReference type="RefSeq" id="WP_118955927.1">
    <property type="nucleotide sequence ID" value="NZ_QHCR01000004.1"/>
</dbReference>
<name>A0ABX9M4K3_9LEPT</name>
<reference evidence="2 3" key="2">
    <citation type="journal article" date="2020" name="Int. J. Syst. Evol. Microbiol.">
        <title>Leptospira yasudae sp. nov. and Leptospira stimsonii sp. nov., two new species of the pathogenic group isolated from environmental sources.</title>
        <authorList>
            <person name="Casanovas-Massana A."/>
            <person name="Hamond C."/>
            <person name="Santos L.A."/>
            <person name="de Oliveira D."/>
            <person name="Hacker K.P."/>
            <person name="Balassiano I."/>
            <person name="Costa F."/>
            <person name="Medeiros M.A."/>
            <person name="Reis M.G."/>
            <person name="Ko A.I."/>
            <person name="Wunder E.A."/>
        </authorList>
    </citation>
    <scope>NUCLEOTIDE SEQUENCE [LARGE SCALE GENOMIC DNA]</scope>
    <source>
        <strain evidence="2 3">B21</strain>
    </source>
</reference>
<evidence type="ECO:0000256" key="1">
    <source>
        <dbReference type="SAM" id="Phobius"/>
    </source>
</evidence>